<name>E0S5F8_ENCIT</name>
<dbReference type="KEGG" id="ein:Eint_010810"/>
<feature type="transmembrane region" description="Helical" evidence="1">
    <location>
        <begin position="17"/>
        <end position="36"/>
    </location>
</feature>
<gene>
    <name evidence="2" type="ORF">Eint_010810</name>
</gene>
<protein>
    <submittedName>
        <fullName evidence="2">Uncharacterized protein</fullName>
    </submittedName>
</protein>
<evidence type="ECO:0000256" key="1">
    <source>
        <dbReference type="SAM" id="Phobius"/>
    </source>
</evidence>
<dbReference type="HOGENOM" id="CLU_1652135_0_0_1"/>
<organism evidence="2 3">
    <name type="scientific">Encephalitozoon intestinalis (strain ATCC 50506)</name>
    <name type="common">Microsporidian parasite</name>
    <name type="synonym">Septata intestinalis</name>
    <dbReference type="NCBI Taxonomy" id="876142"/>
    <lineage>
        <taxon>Eukaryota</taxon>
        <taxon>Fungi</taxon>
        <taxon>Fungi incertae sedis</taxon>
        <taxon>Microsporidia</taxon>
        <taxon>Unikaryonidae</taxon>
        <taxon>Encephalitozoon</taxon>
    </lineage>
</organism>
<evidence type="ECO:0000313" key="3">
    <source>
        <dbReference type="Proteomes" id="UP000002313"/>
    </source>
</evidence>
<reference evidence="2 3" key="2">
    <citation type="journal article" date="2012" name="Proc. Natl. Acad. Sci. U.S.A.">
        <title>Gain and loss of multiple functionally related, horizontally transferred genes in the reduced genomes of two microsporidian parasites.</title>
        <authorList>
            <person name="Pombert J.-F."/>
            <person name="Selman M."/>
            <person name="Burki F."/>
            <person name="Bardell F.T."/>
            <person name="Farinelli L."/>
            <person name="Solter L.F."/>
            <person name="Whitman D.W."/>
            <person name="Weiss L.M."/>
            <person name="Corradi N."/>
            <person name="Keeling P.J."/>
        </authorList>
    </citation>
    <scope>NUCLEOTIDE SEQUENCE [LARGE SCALE GENOMIC DNA]</scope>
    <source>
        <strain evidence="2 3">ATCC 50506</strain>
    </source>
</reference>
<keyword evidence="1" id="KW-0472">Membrane</keyword>
<dbReference type="Proteomes" id="UP000002313">
    <property type="component" value="Chromosome I"/>
</dbReference>
<dbReference type="VEuPathDB" id="MicrosporidiaDB:Eint_010810"/>
<evidence type="ECO:0000313" key="2">
    <source>
        <dbReference type="EMBL" id="ADM10943.1"/>
    </source>
</evidence>
<dbReference type="EMBL" id="CP001942">
    <property type="protein sequence ID" value="ADM10943.1"/>
    <property type="molecule type" value="Genomic_DNA"/>
</dbReference>
<keyword evidence="1" id="KW-1133">Transmembrane helix</keyword>
<dbReference type="GeneID" id="9698547"/>
<dbReference type="AlphaFoldDB" id="E0S5F8"/>
<dbReference type="RefSeq" id="XP_003072303.1">
    <property type="nucleotide sequence ID" value="XM_003072257.1"/>
</dbReference>
<keyword evidence="3" id="KW-1185">Reference proteome</keyword>
<dbReference type="OrthoDB" id="2192782at2759"/>
<keyword evidence="1" id="KW-0812">Transmembrane</keyword>
<reference evidence="2 3" key="1">
    <citation type="journal article" date="2010" name="Nat. Commun.">
        <title>The complete sequence of the smallest known nuclear genome from the microsporidian Encephalitozoon intestinalis.</title>
        <authorList>
            <person name="Corradi N."/>
            <person name="Pombert J.-F."/>
            <person name="Farinelli L."/>
            <person name="Didier E.S."/>
            <person name="Keeling P.J."/>
        </authorList>
    </citation>
    <scope>NUCLEOTIDE SEQUENCE [LARGE SCALE GENOMIC DNA]</scope>
    <source>
        <strain evidence="2 3">ATCC 50506</strain>
    </source>
</reference>
<accession>E0S5F8</accession>
<proteinExistence type="predicted"/>
<sequence>MESSDRRSGSSMSLKKLGMIVVIFFFIMGAGLTFIYKYLGRKDPGAGEPKAEGMFKISMRRGGNSSSSSGGRMSILSMDAKHVQRMFDVILEDINNAREAYSDILQLLKEYENNSQLSERTRKFIKMMLMFLETGAQKESEDLKIIRSVANIILKRLPRK</sequence>